<evidence type="ECO:0000313" key="3">
    <source>
        <dbReference type="Proteomes" id="UP001454036"/>
    </source>
</evidence>
<organism evidence="2 3">
    <name type="scientific">Lithospermum erythrorhizon</name>
    <name type="common">Purple gromwell</name>
    <name type="synonym">Lithospermum officinale var. erythrorhizon</name>
    <dbReference type="NCBI Taxonomy" id="34254"/>
    <lineage>
        <taxon>Eukaryota</taxon>
        <taxon>Viridiplantae</taxon>
        <taxon>Streptophyta</taxon>
        <taxon>Embryophyta</taxon>
        <taxon>Tracheophyta</taxon>
        <taxon>Spermatophyta</taxon>
        <taxon>Magnoliopsida</taxon>
        <taxon>eudicotyledons</taxon>
        <taxon>Gunneridae</taxon>
        <taxon>Pentapetalae</taxon>
        <taxon>asterids</taxon>
        <taxon>lamiids</taxon>
        <taxon>Boraginales</taxon>
        <taxon>Boraginaceae</taxon>
        <taxon>Boraginoideae</taxon>
        <taxon>Lithospermeae</taxon>
        <taxon>Lithospermum</taxon>
    </lineage>
</organism>
<feature type="compositionally biased region" description="Polar residues" evidence="1">
    <location>
        <begin position="91"/>
        <end position="104"/>
    </location>
</feature>
<dbReference type="PANTHER" id="PTHR33670">
    <property type="entry name" value="SPLICING FACTOR, PROLINE- AND GLUTAMINE-RICH-LIKE"/>
    <property type="match status" value="1"/>
</dbReference>
<keyword evidence="3" id="KW-1185">Reference proteome</keyword>
<comment type="caution">
    <text evidence="2">The sequence shown here is derived from an EMBL/GenBank/DDBJ whole genome shotgun (WGS) entry which is preliminary data.</text>
</comment>
<evidence type="ECO:0000256" key="1">
    <source>
        <dbReference type="SAM" id="MobiDB-lite"/>
    </source>
</evidence>
<feature type="compositionally biased region" description="Basic and acidic residues" evidence="1">
    <location>
        <begin position="135"/>
        <end position="146"/>
    </location>
</feature>
<sequence>MEAVMLQSSKNQTISPNKSHIRNSMKIKHHSFNSRPAENYFCQPNFQAGILQTPHPFLYQSYPPHCLPQKPPTVFPQKNVSFSESRVIGFSSNRKPNYKTNDPSQAPKKISFSSNSPKKGGAMMKTTKKVARVSPDPKNRPKEDAPKMMVSSNIPSKGIGFSKTSDKVLKSTIDNQVDKITSSVIFTISPPPSSLPLPTFSLRPKLSCKAQAAGVDAGATDDLRRLLRLP</sequence>
<dbReference type="AlphaFoldDB" id="A0AAV3RY21"/>
<feature type="region of interest" description="Disordered" evidence="1">
    <location>
        <begin position="91"/>
        <end position="157"/>
    </location>
</feature>
<accession>A0AAV3RY21</accession>
<name>A0AAV3RY21_LITER</name>
<evidence type="ECO:0000313" key="2">
    <source>
        <dbReference type="EMBL" id="GAA0186294.1"/>
    </source>
</evidence>
<dbReference type="Proteomes" id="UP001454036">
    <property type="component" value="Unassembled WGS sequence"/>
</dbReference>
<dbReference type="EMBL" id="BAABME010013551">
    <property type="protein sequence ID" value="GAA0186294.1"/>
    <property type="molecule type" value="Genomic_DNA"/>
</dbReference>
<dbReference type="PANTHER" id="PTHR33670:SF14">
    <property type="entry name" value="T20H2.15 PROTEIN"/>
    <property type="match status" value="1"/>
</dbReference>
<protein>
    <submittedName>
        <fullName evidence="2">Uncharacterized protein</fullName>
    </submittedName>
</protein>
<proteinExistence type="predicted"/>
<reference evidence="2 3" key="1">
    <citation type="submission" date="2024-01" db="EMBL/GenBank/DDBJ databases">
        <title>The complete chloroplast genome sequence of Lithospermum erythrorhizon: insights into the phylogenetic relationship among Boraginaceae species and the maternal lineages of purple gromwells.</title>
        <authorList>
            <person name="Okada T."/>
            <person name="Watanabe K."/>
        </authorList>
    </citation>
    <scope>NUCLEOTIDE SEQUENCE [LARGE SCALE GENOMIC DNA]</scope>
</reference>
<gene>
    <name evidence="2" type="ORF">LIER_33582</name>
</gene>